<dbReference type="Gene3D" id="2.40.420.20">
    <property type="match status" value="1"/>
</dbReference>
<dbReference type="Gene3D" id="1.10.287.470">
    <property type="entry name" value="Helix hairpin bin"/>
    <property type="match status" value="1"/>
</dbReference>
<evidence type="ECO:0000313" key="4">
    <source>
        <dbReference type="EMBL" id="GGC52797.1"/>
    </source>
</evidence>
<dbReference type="InterPro" id="IPR006143">
    <property type="entry name" value="RND_pump_MFP"/>
</dbReference>
<name>A0ABQ1N3U2_9BACT</name>
<dbReference type="SUPFAM" id="SSF111369">
    <property type="entry name" value="HlyD-like secretion proteins"/>
    <property type="match status" value="1"/>
</dbReference>
<dbReference type="PANTHER" id="PTHR30469:SF15">
    <property type="entry name" value="HLYD FAMILY OF SECRETION PROTEINS"/>
    <property type="match status" value="1"/>
</dbReference>
<comment type="caution">
    <text evidence="4">The sequence shown here is derived from an EMBL/GenBank/DDBJ whole genome shotgun (WGS) entry which is preliminary data.</text>
</comment>
<evidence type="ECO:0000259" key="2">
    <source>
        <dbReference type="Pfam" id="PF25973"/>
    </source>
</evidence>
<dbReference type="Proteomes" id="UP000636010">
    <property type="component" value="Unassembled WGS sequence"/>
</dbReference>
<evidence type="ECO:0000259" key="3">
    <source>
        <dbReference type="Pfam" id="PF25989"/>
    </source>
</evidence>
<dbReference type="PROSITE" id="PS51257">
    <property type="entry name" value="PROKAR_LIPOPROTEIN"/>
    <property type="match status" value="1"/>
</dbReference>
<dbReference type="InterPro" id="IPR058637">
    <property type="entry name" value="YknX-like_C"/>
</dbReference>
<dbReference type="Gene3D" id="2.40.50.100">
    <property type="match status" value="1"/>
</dbReference>
<dbReference type="PANTHER" id="PTHR30469">
    <property type="entry name" value="MULTIDRUG RESISTANCE PROTEIN MDTA"/>
    <property type="match status" value="1"/>
</dbReference>
<evidence type="ECO:0000313" key="5">
    <source>
        <dbReference type="Proteomes" id="UP000636010"/>
    </source>
</evidence>
<reference evidence="5" key="1">
    <citation type="journal article" date="2019" name="Int. J. Syst. Evol. Microbiol.">
        <title>The Global Catalogue of Microorganisms (GCM) 10K type strain sequencing project: providing services to taxonomists for standard genome sequencing and annotation.</title>
        <authorList>
            <consortium name="The Broad Institute Genomics Platform"/>
            <consortium name="The Broad Institute Genome Sequencing Center for Infectious Disease"/>
            <person name="Wu L."/>
            <person name="Ma J."/>
        </authorList>
    </citation>
    <scope>NUCLEOTIDE SEQUENCE [LARGE SCALE GENOMIC DNA]</scope>
    <source>
        <strain evidence="5">CGMCC 1.10832</strain>
    </source>
</reference>
<dbReference type="RefSeq" id="WP_188467404.1">
    <property type="nucleotide sequence ID" value="NZ_BAABHU010000017.1"/>
</dbReference>
<dbReference type="Gene3D" id="2.40.30.170">
    <property type="match status" value="1"/>
</dbReference>
<accession>A0ABQ1N3U2</accession>
<dbReference type="InterPro" id="IPR058647">
    <property type="entry name" value="BSH_CzcB-like"/>
</dbReference>
<feature type="domain" description="YknX-like C-terminal permuted SH3-like" evidence="3">
    <location>
        <begin position="284"/>
        <end position="349"/>
    </location>
</feature>
<organism evidence="4 5">
    <name type="scientific">Marivirga lumbricoides</name>
    <dbReference type="NCBI Taxonomy" id="1046115"/>
    <lineage>
        <taxon>Bacteria</taxon>
        <taxon>Pseudomonadati</taxon>
        <taxon>Bacteroidota</taxon>
        <taxon>Cytophagia</taxon>
        <taxon>Cytophagales</taxon>
        <taxon>Marivirgaceae</taxon>
        <taxon>Marivirga</taxon>
    </lineage>
</organism>
<proteinExistence type="inferred from homology"/>
<dbReference type="EMBL" id="BMEC01000017">
    <property type="protein sequence ID" value="GGC52797.1"/>
    <property type="molecule type" value="Genomic_DNA"/>
</dbReference>
<dbReference type="NCBIfam" id="TIGR01730">
    <property type="entry name" value="RND_mfp"/>
    <property type="match status" value="1"/>
</dbReference>
<gene>
    <name evidence="4" type="ORF">GCM10011506_43060</name>
</gene>
<dbReference type="Pfam" id="PF25989">
    <property type="entry name" value="YknX_C"/>
    <property type="match status" value="1"/>
</dbReference>
<keyword evidence="5" id="KW-1185">Reference proteome</keyword>
<sequence>MRFIIVLIGVVLFACTPHKEESNPVNDFPSNSNDLATKVAIDTADLLDFHYLINSVGKIQSPSSIVMRCERGGIVENVFVEMGDAVSKGQILLKLNNENLLLEREKAELKLNQAELEFDNVLLGFPSLTSKQKLKQDSLMVRLRLGSGLREAELALKEINLKIKDSEIRAPFSGIIYDRKISNGSYVNSGDELLSIYQKSPLLLIVTLLENEALLLSKGIKVEVKPTGFAHQKVQYGYINYINPNVNEKGLVEVGIILPSPGKELILGMNAEATIKVPNGKRLLVPKNAVVIRSGKEVVFTLEEGLAKWNYVQTGVDNGVKLEILEGISPKSVVITSNNLQLAHDAPVEVEKP</sequence>
<protein>
    <submittedName>
        <fullName evidence="4">Cation transporter</fullName>
    </submittedName>
</protein>
<dbReference type="Pfam" id="PF25973">
    <property type="entry name" value="BSH_CzcB"/>
    <property type="match status" value="1"/>
</dbReference>
<comment type="similarity">
    <text evidence="1">Belongs to the membrane fusion protein (MFP) (TC 8.A.1) family.</text>
</comment>
<evidence type="ECO:0000256" key="1">
    <source>
        <dbReference type="ARBA" id="ARBA00009477"/>
    </source>
</evidence>
<feature type="domain" description="CzcB-like barrel-sandwich hybrid" evidence="2">
    <location>
        <begin position="72"/>
        <end position="196"/>
    </location>
</feature>